<dbReference type="Pfam" id="PF13796">
    <property type="entry name" value="Sensor"/>
    <property type="match status" value="1"/>
</dbReference>
<feature type="region of interest" description="Disordered" evidence="9">
    <location>
        <begin position="1"/>
        <end position="21"/>
    </location>
</feature>
<dbReference type="InterPro" id="IPR036890">
    <property type="entry name" value="HATPase_C_sf"/>
</dbReference>
<dbReference type="Gene3D" id="3.30.565.10">
    <property type="entry name" value="Histidine kinase-like ATPase, C-terminal domain"/>
    <property type="match status" value="1"/>
</dbReference>
<keyword evidence="6 13" id="KW-0418">Kinase</keyword>
<feature type="transmembrane region" description="Helical" evidence="10">
    <location>
        <begin position="177"/>
        <end position="197"/>
    </location>
</feature>
<sequence>MTGENRTGARTARRTAPAPGSGLRAAGRGLLLFSSFLLGVVLLVFLLCSIALIPVGIGLFTTPWAIAAIRSHTGLRRDLAERWSGLRIPAPYQAEPGFGSGAAGRIRQVAWTLGDRATWRDALWLLTAPVVGGVVTLLPAALLLAPVWGVVYQFVWPSLAMAGGGTWFLFVPVGNQVHALVALPLTLWTIPVLARYGSALVDADARFAALLLGPDQRARLGHRVDLLQRTREDAVDTSAAELRRIERDLHDGAQARFVAVGMTLDTAEQLLDHDVQAARAMLKEARAASGKALSELRDLVRGIHPPILADRGLGDAVRTIALESPLRVEVDVDLPDARPPAPVEAAVYFGICEALANAAKHSEARGVWIDVGHADGVLRAVVTDDGRGGADPGRGGGIEGITRRLATFDGILALISPEGGPTVVTMEVPCALS</sequence>
<dbReference type="PANTHER" id="PTHR24421">
    <property type="entry name" value="NITRATE/NITRITE SENSOR PROTEIN NARX-RELATED"/>
    <property type="match status" value="1"/>
</dbReference>
<evidence type="ECO:0000256" key="10">
    <source>
        <dbReference type="SAM" id="Phobius"/>
    </source>
</evidence>
<dbReference type="SUPFAM" id="SSF55874">
    <property type="entry name" value="ATPase domain of HSP90 chaperone/DNA topoisomerase II/histidine kinase"/>
    <property type="match status" value="1"/>
</dbReference>
<evidence type="ECO:0000313" key="14">
    <source>
        <dbReference type="Proteomes" id="UP000190637"/>
    </source>
</evidence>
<proteinExistence type="predicted"/>
<dbReference type="OrthoDB" id="3526306at2"/>
<dbReference type="GO" id="GO:0016020">
    <property type="term" value="C:membrane"/>
    <property type="evidence" value="ECO:0007669"/>
    <property type="project" value="InterPro"/>
</dbReference>
<evidence type="ECO:0000259" key="11">
    <source>
        <dbReference type="Pfam" id="PF07730"/>
    </source>
</evidence>
<dbReference type="GO" id="GO:0005524">
    <property type="term" value="F:ATP binding"/>
    <property type="evidence" value="ECO:0007669"/>
    <property type="project" value="UniProtKB-KW"/>
</dbReference>
<gene>
    <name evidence="13" type="ORF">SAMN02745673_02683</name>
</gene>
<dbReference type="AlphaFoldDB" id="A0A1T4RCF3"/>
<keyword evidence="10" id="KW-0812">Transmembrane</keyword>
<dbReference type="GO" id="GO:0046983">
    <property type="term" value="F:protein dimerization activity"/>
    <property type="evidence" value="ECO:0007669"/>
    <property type="project" value="InterPro"/>
</dbReference>
<dbReference type="Proteomes" id="UP000190637">
    <property type="component" value="Unassembled WGS sequence"/>
</dbReference>
<dbReference type="PANTHER" id="PTHR24421:SF10">
    <property type="entry name" value="NITRATE_NITRITE SENSOR PROTEIN NARQ"/>
    <property type="match status" value="1"/>
</dbReference>
<dbReference type="InterPro" id="IPR025828">
    <property type="entry name" value="Put_sensor_dom"/>
</dbReference>
<evidence type="ECO:0000256" key="9">
    <source>
        <dbReference type="SAM" id="MobiDB-lite"/>
    </source>
</evidence>
<keyword evidence="8" id="KW-0902">Two-component regulatory system</keyword>
<keyword evidence="4" id="KW-0808">Transferase</keyword>
<keyword evidence="14" id="KW-1185">Reference proteome</keyword>
<evidence type="ECO:0000313" key="13">
    <source>
        <dbReference type="EMBL" id="SKA13408.1"/>
    </source>
</evidence>
<dbReference type="EMBL" id="FUWS01000006">
    <property type="protein sequence ID" value="SKA13408.1"/>
    <property type="molecule type" value="Genomic_DNA"/>
</dbReference>
<evidence type="ECO:0000256" key="4">
    <source>
        <dbReference type="ARBA" id="ARBA00022679"/>
    </source>
</evidence>
<evidence type="ECO:0000256" key="8">
    <source>
        <dbReference type="ARBA" id="ARBA00023012"/>
    </source>
</evidence>
<keyword evidence="10" id="KW-0472">Membrane</keyword>
<keyword evidence="7" id="KW-0067">ATP-binding</keyword>
<dbReference type="InterPro" id="IPR011712">
    <property type="entry name" value="Sig_transdc_His_kin_sub3_dim/P"/>
</dbReference>
<dbReference type="InterPro" id="IPR050482">
    <property type="entry name" value="Sensor_HK_TwoCompSys"/>
</dbReference>
<evidence type="ECO:0000256" key="7">
    <source>
        <dbReference type="ARBA" id="ARBA00022840"/>
    </source>
</evidence>
<protein>
    <recommendedName>
        <fullName evidence="2">histidine kinase</fullName>
        <ecNumber evidence="2">2.7.13.3</ecNumber>
    </recommendedName>
</protein>
<name>A0A1T4RCF3_9ACTN</name>
<keyword evidence="3" id="KW-0597">Phosphoprotein</keyword>
<comment type="catalytic activity">
    <reaction evidence="1">
        <text>ATP + protein L-histidine = ADP + protein N-phospho-L-histidine.</text>
        <dbReference type="EC" id="2.7.13.3"/>
    </reaction>
</comment>
<evidence type="ECO:0000256" key="1">
    <source>
        <dbReference type="ARBA" id="ARBA00000085"/>
    </source>
</evidence>
<evidence type="ECO:0000256" key="3">
    <source>
        <dbReference type="ARBA" id="ARBA00022553"/>
    </source>
</evidence>
<evidence type="ECO:0000259" key="12">
    <source>
        <dbReference type="Pfam" id="PF13796"/>
    </source>
</evidence>
<keyword evidence="5" id="KW-0547">Nucleotide-binding</keyword>
<feature type="domain" description="Signal transduction histidine kinase subgroup 3 dimerisation and phosphoacceptor" evidence="11">
    <location>
        <begin position="241"/>
        <end position="306"/>
    </location>
</feature>
<feature type="domain" description="Putative sensor" evidence="12">
    <location>
        <begin position="35"/>
        <end position="202"/>
    </location>
</feature>
<evidence type="ECO:0000256" key="2">
    <source>
        <dbReference type="ARBA" id="ARBA00012438"/>
    </source>
</evidence>
<dbReference type="Pfam" id="PF07730">
    <property type="entry name" value="HisKA_3"/>
    <property type="match status" value="1"/>
</dbReference>
<evidence type="ECO:0000256" key="5">
    <source>
        <dbReference type="ARBA" id="ARBA00022741"/>
    </source>
</evidence>
<feature type="transmembrane region" description="Helical" evidence="10">
    <location>
        <begin position="150"/>
        <end position="170"/>
    </location>
</feature>
<reference evidence="13" key="1">
    <citation type="submission" date="2017-02" db="EMBL/GenBank/DDBJ databases">
        <authorList>
            <person name="Peterson S.W."/>
        </authorList>
    </citation>
    <scope>NUCLEOTIDE SEQUENCE [LARGE SCALE GENOMIC DNA]</scope>
    <source>
        <strain evidence="13">DSM 45154</strain>
    </source>
</reference>
<evidence type="ECO:0000256" key="6">
    <source>
        <dbReference type="ARBA" id="ARBA00022777"/>
    </source>
</evidence>
<dbReference type="STRING" id="1122192.SAMN02745673_02683"/>
<feature type="transmembrane region" description="Helical" evidence="10">
    <location>
        <begin position="122"/>
        <end position="144"/>
    </location>
</feature>
<feature type="transmembrane region" description="Helical" evidence="10">
    <location>
        <begin position="36"/>
        <end position="69"/>
    </location>
</feature>
<dbReference type="GO" id="GO:0000155">
    <property type="term" value="F:phosphorelay sensor kinase activity"/>
    <property type="evidence" value="ECO:0007669"/>
    <property type="project" value="InterPro"/>
</dbReference>
<dbReference type="RefSeq" id="WP_078761978.1">
    <property type="nucleotide sequence ID" value="NZ_FUWS01000006.1"/>
</dbReference>
<organism evidence="13 14">
    <name type="scientific">Marinactinospora thermotolerans DSM 45154</name>
    <dbReference type="NCBI Taxonomy" id="1122192"/>
    <lineage>
        <taxon>Bacteria</taxon>
        <taxon>Bacillati</taxon>
        <taxon>Actinomycetota</taxon>
        <taxon>Actinomycetes</taxon>
        <taxon>Streptosporangiales</taxon>
        <taxon>Nocardiopsidaceae</taxon>
        <taxon>Marinactinospora</taxon>
    </lineage>
</organism>
<accession>A0A1T4RCF3</accession>
<dbReference type="EC" id="2.7.13.3" evidence="2"/>
<keyword evidence="10" id="KW-1133">Transmembrane helix</keyword>
<dbReference type="Gene3D" id="1.20.5.1930">
    <property type="match status" value="1"/>
</dbReference>